<gene>
    <name evidence="2" type="ORF">C8N28_0656</name>
</gene>
<dbReference type="Proteomes" id="UP000294616">
    <property type="component" value="Unassembled WGS sequence"/>
</dbReference>
<dbReference type="AlphaFoldDB" id="A0A4R1M2T2"/>
<comment type="caution">
    <text evidence="2">The sequence shown here is derived from an EMBL/GenBank/DDBJ whole genome shotgun (WGS) entry which is preliminary data.</text>
</comment>
<dbReference type="InterPro" id="IPR019999">
    <property type="entry name" value="Anth_synth_I-like"/>
</dbReference>
<organism evidence="2 3">
    <name type="scientific">Albibacterium bauzanense</name>
    <dbReference type="NCBI Taxonomy" id="653929"/>
    <lineage>
        <taxon>Bacteria</taxon>
        <taxon>Pseudomonadati</taxon>
        <taxon>Bacteroidota</taxon>
        <taxon>Sphingobacteriia</taxon>
        <taxon>Sphingobacteriales</taxon>
        <taxon>Sphingobacteriaceae</taxon>
        <taxon>Albibacterium</taxon>
    </lineage>
</organism>
<dbReference type="Gene3D" id="3.60.120.10">
    <property type="entry name" value="Anthranilate synthase"/>
    <property type="match status" value="1"/>
</dbReference>
<dbReference type="GO" id="GO:0046820">
    <property type="term" value="F:4-amino-4-deoxychorismate synthase activity"/>
    <property type="evidence" value="ECO:0007669"/>
    <property type="project" value="TreeGrafter"/>
</dbReference>
<evidence type="ECO:0000259" key="1">
    <source>
        <dbReference type="Pfam" id="PF00425"/>
    </source>
</evidence>
<dbReference type="GO" id="GO:0000162">
    <property type="term" value="P:L-tryptophan biosynthetic process"/>
    <property type="evidence" value="ECO:0007669"/>
    <property type="project" value="TreeGrafter"/>
</dbReference>
<dbReference type="RefSeq" id="WP_317127308.1">
    <property type="nucleotide sequence ID" value="NZ_SMGO01000001.1"/>
</dbReference>
<sequence length="402" mass="45243">MIYEPSNIDLFKEKAQLWASSFSTVCILDSNNYSDPFGSISLMIAVGKTSEFKSDKLQDFKDLQNFLNKHPEEIIPGYLTYDLEAYFFIPNYLLTFKKGKVEIKATDPYAIINAIELIDIKVEAINFHGTIKNRMSRQEYGTAFQKLQEHIFKGDIYEINLCQEFYSENSSLNCFAAYKELNSISPTPFSCFLKHENNFIISASPERFLSKKGEKLISQPIKGTAPRGKTPEEDNEIKNRLKNDLKEISENIMIVDLVRNDLTRSAKAGTVKVEELLGLYSFKQVHQLISTISCTIKPGIESTTTIQNTFPPGSMTGAPKISAMNLISQYEKGNRGLYAGSIGYFNGNNDFDFNVVIRTLIHNSETGYLSFHVGGAITAYANENAEYQECLLKASAINKLLS</sequence>
<keyword evidence="3" id="KW-1185">Reference proteome</keyword>
<reference evidence="2 3" key="1">
    <citation type="submission" date="2019-03" db="EMBL/GenBank/DDBJ databases">
        <title>Genomic Encyclopedia of Archaeal and Bacterial Type Strains, Phase II (KMG-II): from individual species to whole genera.</title>
        <authorList>
            <person name="Goeker M."/>
        </authorList>
    </citation>
    <scope>NUCLEOTIDE SEQUENCE [LARGE SCALE GENOMIC DNA]</scope>
    <source>
        <strain evidence="2 3">DSM 22554</strain>
    </source>
</reference>
<accession>A0A4R1M2T2</accession>
<feature type="domain" description="Chorismate-utilising enzyme C-terminal" evidence="1">
    <location>
        <begin position="137"/>
        <end position="393"/>
    </location>
</feature>
<dbReference type="InterPro" id="IPR015890">
    <property type="entry name" value="Chorismate_C"/>
</dbReference>
<dbReference type="Pfam" id="PF00425">
    <property type="entry name" value="Chorismate_bind"/>
    <property type="match status" value="1"/>
</dbReference>
<evidence type="ECO:0000313" key="2">
    <source>
        <dbReference type="EMBL" id="TCK85350.1"/>
    </source>
</evidence>
<dbReference type="PANTHER" id="PTHR11236:SF18">
    <property type="entry name" value="AMINODEOXYCHORISMATE SYNTHASE"/>
    <property type="match status" value="1"/>
</dbReference>
<dbReference type="EMBL" id="SMGO01000001">
    <property type="protein sequence ID" value="TCK85350.1"/>
    <property type="molecule type" value="Genomic_DNA"/>
</dbReference>
<dbReference type="SUPFAM" id="SSF56322">
    <property type="entry name" value="ADC synthase"/>
    <property type="match status" value="1"/>
</dbReference>
<dbReference type="GO" id="GO:0005737">
    <property type="term" value="C:cytoplasm"/>
    <property type="evidence" value="ECO:0007669"/>
    <property type="project" value="TreeGrafter"/>
</dbReference>
<name>A0A4R1M2T2_9SPHI</name>
<proteinExistence type="predicted"/>
<dbReference type="PRINTS" id="PR00095">
    <property type="entry name" value="ANTSNTHASEI"/>
</dbReference>
<evidence type="ECO:0000313" key="3">
    <source>
        <dbReference type="Proteomes" id="UP000294616"/>
    </source>
</evidence>
<dbReference type="PANTHER" id="PTHR11236">
    <property type="entry name" value="AMINOBENZOATE/ANTHRANILATE SYNTHASE"/>
    <property type="match status" value="1"/>
</dbReference>
<dbReference type="GO" id="GO:0008153">
    <property type="term" value="P:4-aminobenzoate biosynthetic process"/>
    <property type="evidence" value="ECO:0007669"/>
    <property type="project" value="TreeGrafter"/>
</dbReference>
<dbReference type="InterPro" id="IPR005801">
    <property type="entry name" value="ADC_synthase"/>
</dbReference>
<protein>
    <submittedName>
        <fullName evidence="2">Para-aminobenzoate synthetase component 1</fullName>
    </submittedName>
</protein>